<dbReference type="SUPFAM" id="SSF53218">
    <property type="entry name" value="Molybdenum cofactor biosynthesis proteins"/>
    <property type="match status" value="1"/>
</dbReference>
<dbReference type="Gene3D" id="3.40.980.10">
    <property type="entry name" value="MoaB/Mog-like domain"/>
    <property type="match status" value="1"/>
</dbReference>
<sequence>MGDHGHHDAISPAVKVLTVSDGVFHGVREDRSGAALVACCEAEGWTVVETAVTADGAEAVANALQALVDGFHGLVLTTGGTGFGPRDATPEGTLAVVDRLAPGLAEAMRLVNPLGRLSRGVAGTAGTALILNTPGSAKGCVECLEAVADVVPHAVRLLVDNADPHPSGEGSGTGG</sequence>
<protein>
    <recommendedName>
        <fullName evidence="3">MoaB/Mog domain-containing protein</fullName>
    </recommendedName>
</protein>
<dbReference type="AlphaFoldDB" id="A0A381P3S0"/>
<accession>A0A381P3S0</accession>
<gene>
    <name evidence="4" type="ORF">METZ01_LOCUS13941</name>
</gene>
<evidence type="ECO:0000313" key="4">
    <source>
        <dbReference type="EMBL" id="SUZ61087.1"/>
    </source>
</evidence>
<dbReference type="SMART" id="SM00852">
    <property type="entry name" value="MoCF_biosynth"/>
    <property type="match status" value="1"/>
</dbReference>
<dbReference type="InterPro" id="IPR008284">
    <property type="entry name" value="MoCF_biosynth_CS"/>
</dbReference>
<evidence type="ECO:0000259" key="3">
    <source>
        <dbReference type="SMART" id="SM00852"/>
    </source>
</evidence>
<proteinExistence type="predicted"/>
<dbReference type="Pfam" id="PF00994">
    <property type="entry name" value="MoCF_biosynth"/>
    <property type="match status" value="1"/>
</dbReference>
<dbReference type="CDD" id="cd00886">
    <property type="entry name" value="MogA_MoaB"/>
    <property type="match status" value="1"/>
</dbReference>
<dbReference type="NCBIfam" id="TIGR00177">
    <property type="entry name" value="molyb_syn"/>
    <property type="match status" value="1"/>
</dbReference>
<reference evidence="4" key="1">
    <citation type="submission" date="2018-05" db="EMBL/GenBank/DDBJ databases">
        <authorList>
            <person name="Lanie J.A."/>
            <person name="Ng W.-L."/>
            <person name="Kazmierczak K.M."/>
            <person name="Andrzejewski T.M."/>
            <person name="Davidsen T.M."/>
            <person name="Wayne K.J."/>
            <person name="Tettelin H."/>
            <person name="Glass J.I."/>
            <person name="Rusch D."/>
            <person name="Podicherti R."/>
            <person name="Tsui H.-C.T."/>
            <person name="Winkler M.E."/>
        </authorList>
    </citation>
    <scope>NUCLEOTIDE SEQUENCE</scope>
</reference>
<dbReference type="InterPro" id="IPR036425">
    <property type="entry name" value="MoaB/Mog-like_dom_sf"/>
</dbReference>
<dbReference type="InterPro" id="IPR051920">
    <property type="entry name" value="MPT_Adenylyltrnsfr/MoaC-Rel"/>
</dbReference>
<evidence type="ECO:0000256" key="1">
    <source>
        <dbReference type="ARBA" id="ARBA00005046"/>
    </source>
</evidence>
<dbReference type="EMBL" id="UINC01000778">
    <property type="protein sequence ID" value="SUZ61087.1"/>
    <property type="molecule type" value="Genomic_DNA"/>
</dbReference>
<name>A0A381P3S0_9ZZZZ</name>
<evidence type="ECO:0000256" key="2">
    <source>
        <dbReference type="ARBA" id="ARBA00023150"/>
    </source>
</evidence>
<dbReference type="PANTHER" id="PTHR43764:SF1">
    <property type="entry name" value="MOLYBDOPTERIN MOLYBDOTRANSFERASE"/>
    <property type="match status" value="1"/>
</dbReference>
<organism evidence="4">
    <name type="scientific">marine metagenome</name>
    <dbReference type="NCBI Taxonomy" id="408172"/>
    <lineage>
        <taxon>unclassified sequences</taxon>
        <taxon>metagenomes</taxon>
        <taxon>ecological metagenomes</taxon>
    </lineage>
</organism>
<feature type="domain" description="MoaB/Mog" evidence="3">
    <location>
        <begin position="15"/>
        <end position="154"/>
    </location>
</feature>
<dbReference type="PANTHER" id="PTHR43764">
    <property type="entry name" value="MOLYBDENUM COFACTOR BIOSYNTHESIS"/>
    <property type="match status" value="1"/>
</dbReference>
<dbReference type="PROSITE" id="PS01078">
    <property type="entry name" value="MOCF_BIOSYNTHESIS_1"/>
    <property type="match status" value="1"/>
</dbReference>
<dbReference type="GO" id="GO:0006777">
    <property type="term" value="P:Mo-molybdopterin cofactor biosynthetic process"/>
    <property type="evidence" value="ECO:0007669"/>
    <property type="project" value="UniProtKB-KW"/>
</dbReference>
<dbReference type="InterPro" id="IPR001453">
    <property type="entry name" value="MoaB/Mog_dom"/>
</dbReference>
<comment type="pathway">
    <text evidence="1">Cofactor biosynthesis; molybdopterin biosynthesis.</text>
</comment>
<keyword evidence="2" id="KW-0501">Molybdenum cofactor biosynthesis</keyword>